<protein>
    <submittedName>
        <fullName evidence="1">Uncharacterized protein</fullName>
    </submittedName>
</protein>
<keyword evidence="2" id="KW-1185">Reference proteome</keyword>
<proteinExistence type="predicted"/>
<reference evidence="2" key="2">
    <citation type="submission" date="2015-01" db="EMBL/GenBank/DDBJ databases">
        <title>Evolutionary Origins and Diversification of the Mycorrhizal Mutualists.</title>
        <authorList>
            <consortium name="DOE Joint Genome Institute"/>
            <consortium name="Mycorrhizal Genomics Consortium"/>
            <person name="Kohler A."/>
            <person name="Kuo A."/>
            <person name="Nagy L.G."/>
            <person name="Floudas D."/>
            <person name="Copeland A."/>
            <person name="Barry K.W."/>
            <person name="Cichocki N."/>
            <person name="Veneault-Fourrey C."/>
            <person name="LaButti K."/>
            <person name="Lindquist E.A."/>
            <person name="Lipzen A."/>
            <person name="Lundell T."/>
            <person name="Morin E."/>
            <person name="Murat C."/>
            <person name="Riley R."/>
            <person name="Ohm R."/>
            <person name="Sun H."/>
            <person name="Tunlid A."/>
            <person name="Henrissat B."/>
            <person name="Grigoriev I.V."/>
            <person name="Hibbett D.S."/>
            <person name="Martin F."/>
        </authorList>
    </citation>
    <scope>NUCLEOTIDE SEQUENCE [LARGE SCALE GENOMIC DNA]</scope>
    <source>
        <strain evidence="2">LaAM-08-1</strain>
    </source>
</reference>
<reference evidence="1 2" key="1">
    <citation type="submission" date="2014-04" db="EMBL/GenBank/DDBJ databases">
        <authorList>
            <consortium name="DOE Joint Genome Institute"/>
            <person name="Kuo A."/>
            <person name="Kohler A."/>
            <person name="Nagy L.G."/>
            <person name="Floudas D."/>
            <person name="Copeland A."/>
            <person name="Barry K.W."/>
            <person name="Cichocki N."/>
            <person name="Veneault-Fourrey C."/>
            <person name="LaButti K."/>
            <person name="Lindquist E.A."/>
            <person name="Lipzen A."/>
            <person name="Lundell T."/>
            <person name="Morin E."/>
            <person name="Murat C."/>
            <person name="Sun H."/>
            <person name="Tunlid A."/>
            <person name="Henrissat B."/>
            <person name="Grigoriev I.V."/>
            <person name="Hibbett D.S."/>
            <person name="Martin F."/>
            <person name="Nordberg H.P."/>
            <person name="Cantor M.N."/>
            <person name="Hua S.X."/>
        </authorList>
    </citation>
    <scope>NUCLEOTIDE SEQUENCE [LARGE SCALE GENOMIC DNA]</scope>
    <source>
        <strain evidence="1 2">LaAM-08-1</strain>
    </source>
</reference>
<dbReference type="HOGENOM" id="CLU_2812760_0_0_1"/>
<accession>A0A0C9WLH9</accession>
<evidence type="ECO:0000313" key="2">
    <source>
        <dbReference type="Proteomes" id="UP000054477"/>
    </source>
</evidence>
<gene>
    <name evidence="1" type="ORF">K443DRAFT_681660</name>
</gene>
<dbReference type="AlphaFoldDB" id="A0A0C9WLH9"/>
<dbReference type="Proteomes" id="UP000054477">
    <property type="component" value="Unassembled WGS sequence"/>
</dbReference>
<dbReference type="EMBL" id="KN838698">
    <property type="protein sequence ID" value="KIJ97269.1"/>
    <property type="molecule type" value="Genomic_DNA"/>
</dbReference>
<dbReference type="OrthoDB" id="3116613at2759"/>
<organism evidence="1 2">
    <name type="scientific">Laccaria amethystina LaAM-08-1</name>
    <dbReference type="NCBI Taxonomy" id="1095629"/>
    <lineage>
        <taxon>Eukaryota</taxon>
        <taxon>Fungi</taxon>
        <taxon>Dikarya</taxon>
        <taxon>Basidiomycota</taxon>
        <taxon>Agaricomycotina</taxon>
        <taxon>Agaricomycetes</taxon>
        <taxon>Agaricomycetidae</taxon>
        <taxon>Agaricales</taxon>
        <taxon>Agaricineae</taxon>
        <taxon>Hydnangiaceae</taxon>
        <taxon>Laccaria</taxon>
    </lineage>
</organism>
<evidence type="ECO:0000313" key="1">
    <source>
        <dbReference type="EMBL" id="KIJ97269.1"/>
    </source>
</evidence>
<sequence length="67" mass="7545">MPGHCRPPDHKCKLQSESWRVGITAVSPLVLVPQHPRKPHFDDPAVFPRSTMARTTRPLGSLRVLTH</sequence>
<name>A0A0C9WLH9_9AGAR</name>